<proteinExistence type="predicted"/>
<reference evidence="9" key="1">
    <citation type="journal article" date="2020" name="Stud. Mycol.">
        <title>101 Dothideomycetes genomes: a test case for predicting lifestyles and emergence of pathogens.</title>
        <authorList>
            <person name="Haridas S."/>
            <person name="Albert R."/>
            <person name="Binder M."/>
            <person name="Bloem J."/>
            <person name="Labutti K."/>
            <person name="Salamov A."/>
            <person name="Andreopoulos B."/>
            <person name="Baker S."/>
            <person name="Barry K."/>
            <person name="Bills G."/>
            <person name="Bluhm B."/>
            <person name="Cannon C."/>
            <person name="Castanera R."/>
            <person name="Culley D."/>
            <person name="Daum C."/>
            <person name="Ezra D."/>
            <person name="Gonzalez J."/>
            <person name="Henrissat B."/>
            <person name="Kuo A."/>
            <person name="Liang C."/>
            <person name="Lipzen A."/>
            <person name="Lutzoni F."/>
            <person name="Magnuson J."/>
            <person name="Mondo S."/>
            <person name="Nolan M."/>
            <person name="Ohm R."/>
            <person name="Pangilinan J."/>
            <person name="Park H.-J."/>
            <person name="Ramirez L."/>
            <person name="Alfaro M."/>
            <person name="Sun H."/>
            <person name="Tritt A."/>
            <person name="Yoshinaga Y."/>
            <person name="Zwiers L.-H."/>
            <person name="Turgeon B."/>
            <person name="Goodwin S."/>
            <person name="Spatafora J."/>
            <person name="Crous P."/>
            <person name="Grigoriev I."/>
        </authorList>
    </citation>
    <scope>NUCLEOTIDE SEQUENCE</scope>
    <source>
        <strain evidence="9">CBS 262.69</strain>
    </source>
</reference>
<evidence type="ECO:0000256" key="3">
    <source>
        <dbReference type="ARBA" id="ARBA00022771"/>
    </source>
</evidence>
<dbReference type="EMBL" id="ML996706">
    <property type="protein sequence ID" value="KAF2396721.1"/>
    <property type="molecule type" value="Genomic_DNA"/>
</dbReference>
<keyword evidence="1" id="KW-0479">Metal-binding</keyword>
<sequence>MQPTIHTPPFDTSSDCFTTSNTDALGIYAYTFTAAQPTPPLYPISPPGSGGGSGDAGNQWRPLPSQHEHQHQHQHQDPQHNHAHNIDPSSIPWFDVPLTSPQHLWDTSVTSYPSQHLPSSTTTCAALGAALAFTDMLPQRGQPSNRSSVSSGYAPELYASDSTASLASPPEWPGPETLYPAGPYVRYDGEQWPGSSASSPSLARCPASVDERETRSASLPSSPMEGVRGEGEDAILASVARVRKRRRRTTVSEFATHRCALCGHHFDRTYNYNQHMHVHNPNRERPFVCPYAGCGHPFVRLTDLRRHESSKHLKKRPHACGYCKSTFARKDTLRRHVEDGCTKRRSQKARSVSHSGPKANPTLRAKPLPTDMQPQQQTGPNPHANHQLLLPQAGISILGSHYLTSAGPVKREGSISPGGGAVWVS</sequence>
<dbReference type="Gene3D" id="3.30.160.60">
    <property type="entry name" value="Classic Zinc Finger"/>
    <property type="match status" value="1"/>
</dbReference>
<dbReference type="Pfam" id="PF00096">
    <property type="entry name" value="zf-C2H2"/>
    <property type="match status" value="1"/>
</dbReference>
<evidence type="ECO:0000259" key="8">
    <source>
        <dbReference type="PROSITE" id="PS50157"/>
    </source>
</evidence>
<evidence type="ECO:0000256" key="5">
    <source>
        <dbReference type="ARBA" id="ARBA00044085"/>
    </source>
</evidence>
<keyword evidence="3 6" id="KW-0863">Zinc-finger</keyword>
<evidence type="ECO:0000256" key="2">
    <source>
        <dbReference type="ARBA" id="ARBA00022737"/>
    </source>
</evidence>
<dbReference type="InterPro" id="IPR013087">
    <property type="entry name" value="Znf_C2H2_type"/>
</dbReference>
<feature type="domain" description="C2H2-type" evidence="8">
    <location>
        <begin position="257"/>
        <end position="284"/>
    </location>
</feature>
<dbReference type="GO" id="GO:0000978">
    <property type="term" value="F:RNA polymerase II cis-regulatory region sequence-specific DNA binding"/>
    <property type="evidence" value="ECO:0007669"/>
    <property type="project" value="TreeGrafter"/>
</dbReference>
<dbReference type="OrthoDB" id="6910977at2759"/>
<evidence type="ECO:0000256" key="6">
    <source>
        <dbReference type="PROSITE-ProRule" id="PRU00042"/>
    </source>
</evidence>
<keyword evidence="2" id="KW-0677">Repeat</keyword>
<dbReference type="PANTHER" id="PTHR14003">
    <property type="entry name" value="TRANSCRIPTIONAL REPRESSOR PROTEIN YY"/>
    <property type="match status" value="1"/>
</dbReference>
<evidence type="ECO:0000256" key="4">
    <source>
        <dbReference type="ARBA" id="ARBA00022833"/>
    </source>
</evidence>
<keyword evidence="4" id="KW-0862">Zinc</keyword>
<feature type="region of interest" description="Disordered" evidence="7">
    <location>
        <begin position="38"/>
        <end position="89"/>
    </location>
</feature>
<dbReference type="PROSITE" id="PS00028">
    <property type="entry name" value="ZINC_FINGER_C2H2_1"/>
    <property type="match status" value="2"/>
</dbReference>
<dbReference type="AlphaFoldDB" id="A0A6G1HLD8"/>
<gene>
    <name evidence="9" type="ORF">EJ06DRAFT_559831</name>
</gene>
<feature type="domain" description="C2H2-type" evidence="8">
    <location>
        <begin position="287"/>
        <end position="317"/>
    </location>
</feature>
<name>A0A6G1HLD8_9PEZI</name>
<dbReference type="PROSITE" id="PS50157">
    <property type="entry name" value="ZINC_FINGER_C2H2_2"/>
    <property type="match status" value="2"/>
</dbReference>
<evidence type="ECO:0000313" key="9">
    <source>
        <dbReference type="EMBL" id="KAF2396721.1"/>
    </source>
</evidence>
<evidence type="ECO:0000313" key="10">
    <source>
        <dbReference type="Proteomes" id="UP000799640"/>
    </source>
</evidence>
<dbReference type="GO" id="GO:0000981">
    <property type="term" value="F:DNA-binding transcription factor activity, RNA polymerase II-specific"/>
    <property type="evidence" value="ECO:0007669"/>
    <property type="project" value="TreeGrafter"/>
</dbReference>
<dbReference type="Proteomes" id="UP000799640">
    <property type="component" value="Unassembled WGS sequence"/>
</dbReference>
<feature type="region of interest" description="Disordered" evidence="7">
    <location>
        <begin position="190"/>
        <end position="228"/>
    </location>
</feature>
<dbReference type="SUPFAM" id="SSF57667">
    <property type="entry name" value="beta-beta-alpha zinc fingers"/>
    <property type="match status" value="1"/>
</dbReference>
<accession>A0A6G1HLD8</accession>
<dbReference type="SMART" id="SM00355">
    <property type="entry name" value="ZnF_C2H2"/>
    <property type="match status" value="3"/>
</dbReference>
<dbReference type="GO" id="GO:0008270">
    <property type="term" value="F:zinc ion binding"/>
    <property type="evidence" value="ECO:0007669"/>
    <property type="project" value="UniProtKB-KW"/>
</dbReference>
<feature type="region of interest" description="Disordered" evidence="7">
    <location>
        <begin position="338"/>
        <end position="386"/>
    </location>
</feature>
<dbReference type="GO" id="GO:0000785">
    <property type="term" value="C:chromatin"/>
    <property type="evidence" value="ECO:0007669"/>
    <property type="project" value="TreeGrafter"/>
</dbReference>
<evidence type="ECO:0000256" key="7">
    <source>
        <dbReference type="SAM" id="MobiDB-lite"/>
    </source>
</evidence>
<evidence type="ECO:0000256" key="1">
    <source>
        <dbReference type="ARBA" id="ARBA00022723"/>
    </source>
</evidence>
<dbReference type="InterPro" id="IPR036236">
    <property type="entry name" value="Znf_C2H2_sf"/>
</dbReference>
<dbReference type="PANTHER" id="PTHR14003:SF19">
    <property type="entry name" value="YY2 TRANSCRIPTION FACTOR"/>
    <property type="match status" value="1"/>
</dbReference>
<organism evidence="9 10">
    <name type="scientific">Trichodelitschia bisporula</name>
    <dbReference type="NCBI Taxonomy" id="703511"/>
    <lineage>
        <taxon>Eukaryota</taxon>
        <taxon>Fungi</taxon>
        <taxon>Dikarya</taxon>
        <taxon>Ascomycota</taxon>
        <taxon>Pezizomycotina</taxon>
        <taxon>Dothideomycetes</taxon>
        <taxon>Dothideomycetes incertae sedis</taxon>
        <taxon>Phaeotrichales</taxon>
        <taxon>Phaeotrichaceae</taxon>
        <taxon>Trichodelitschia</taxon>
    </lineage>
</organism>
<dbReference type="GO" id="GO:0005667">
    <property type="term" value="C:transcription regulator complex"/>
    <property type="evidence" value="ECO:0007669"/>
    <property type="project" value="TreeGrafter"/>
</dbReference>
<protein>
    <recommendedName>
        <fullName evidence="5">C2H2 type master regulator of conidiophore development brlA</fullName>
    </recommendedName>
</protein>
<feature type="compositionally biased region" description="Basic and acidic residues" evidence="7">
    <location>
        <begin position="66"/>
        <end position="80"/>
    </location>
</feature>
<keyword evidence="10" id="KW-1185">Reference proteome</keyword>